<organism evidence="1 2">
    <name type="scientific">Sphingomonas alpina</name>
    <dbReference type="NCBI Taxonomy" id="653931"/>
    <lineage>
        <taxon>Bacteria</taxon>
        <taxon>Pseudomonadati</taxon>
        <taxon>Pseudomonadota</taxon>
        <taxon>Alphaproteobacteria</taxon>
        <taxon>Sphingomonadales</taxon>
        <taxon>Sphingomonadaceae</taxon>
        <taxon>Sphingomonas</taxon>
    </lineage>
</organism>
<dbReference type="KEGG" id="spap:H3Z74_17100"/>
<dbReference type="AlphaFoldDB" id="A0A7H0LFJ8"/>
<name>A0A7H0LFJ8_9SPHN</name>
<dbReference type="Proteomes" id="UP000516148">
    <property type="component" value="Chromosome"/>
</dbReference>
<evidence type="ECO:0000313" key="1">
    <source>
        <dbReference type="EMBL" id="QNQ08451.1"/>
    </source>
</evidence>
<sequence>MDRPIPSDTVEQWMTHLRLQRTRARDMIWLIETGATLHDGHKGEPMHDATGRWLAEQKEVVAEVDRLIALYDNVNA</sequence>
<evidence type="ECO:0000313" key="2">
    <source>
        <dbReference type="Proteomes" id="UP000516148"/>
    </source>
</evidence>
<protein>
    <submittedName>
        <fullName evidence="1">Uncharacterized protein</fullName>
    </submittedName>
</protein>
<proteinExistence type="predicted"/>
<reference evidence="1 2" key="1">
    <citation type="submission" date="2020-09" db="EMBL/GenBank/DDBJ databases">
        <title>Sphingomonas sp., a new species isolated from pork steak.</title>
        <authorList>
            <person name="Heidler von Heilborn D."/>
        </authorList>
    </citation>
    <scope>NUCLEOTIDE SEQUENCE [LARGE SCALE GENOMIC DNA]</scope>
    <source>
        <strain evidence="2">S8-3T</strain>
    </source>
</reference>
<dbReference type="RefSeq" id="WP_187760779.1">
    <property type="nucleotide sequence ID" value="NZ_CP061038.1"/>
</dbReference>
<keyword evidence="2" id="KW-1185">Reference proteome</keyword>
<accession>A0A7H0LFJ8</accession>
<dbReference type="EMBL" id="CP061038">
    <property type="protein sequence ID" value="QNQ08451.1"/>
    <property type="molecule type" value="Genomic_DNA"/>
</dbReference>
<gene>
    <name evidence="1" type="ORF">H3Z74_17100</name>
</gene>